<comment type="caution">
    <text evidence="9">The sequence shown here is derived from an EMBL/GenBank/DDBJ whole genome shotgun (WGS) entry which is preliminary data.</text>
</comment>
<dbReference type="InterPro" id="IPR002933">
    <property type="entry name" value="Peptidase_M20"/>
</dbReference>
<name>A0A2T0VZB9_9RHOB</name>
<evidence type="ECO:0000259" key="8">
    <source>
        <dbReference type="Pfam" id="PF07687"/>
    </source>
</evidence>
<evidence type="ECO:0000256" key="3">
    <source>
        <dbReference type="ARBA" id="ARBA00006247"/>
    </source>
</evidence>
<dbReference type="GO" id="GO:0016787">
    <property type="term" value="F:hydrolase activity"/>
    <property type="evidence" value="ECO:0007669"/>
    <property type="project" value="UniProtKB-KW"/>
</dbReference>
<dbReference type="InterPro" id="IPR011650">
    <property type="entry name" value="Peptidase_M20_dimer"/>
</dbReference>
<keyword evidence="6" id="KW-0862">Zinc</keyword>
<dbReference type="InterPro" id="IPR010182">
    <property type="entry name" value="ArgE/DapE"/>
</dbReference>
<dbReference type="AlphaFoldDB" id="A0A2T0VZB9"/>
<dbReference type="InterPro" id="IPR036264">
    <property type="entry name" value="Bact_exopeptidase_dim_dom"/>
</dbReference>
<feature type="domain" description="Peptidase M20 dimerisation" evidence="8">
    <location>
        <begin position="225"/>
        <end position="344"/>
    </location>
</feature>
<comment type="cofactor">
    <cofactor evidence="1">
        <name>Co(2+)</name>
        <dbReference type="ChEBI" id="CHEBI:48828"/>
    </cofactor>
</comment>
<evidence type="ECO:0000313" key="9">
    <source>
        <dbReference type="EMBL" id="PRY77649.1"/>
    </source>
</evidence>
<dbReference type="Gene3D" id="3.30.70.360">
    <property type="match status" value="1"/>
</dbReference>
<evidence type="ECO:0000313" key="10">
    <source>
        <dbReference type="Proteomes" id="UP000238007"/>
    </source>
</evidence>
<dbReference type="Gene3D" id="3.40.630.10">
    <property type="entry name" value="Zn peptidases"/>
    <property type="match status" value="2"/>
</dbReference>
<dbReference type="NCBIfam" id="NF009558">
    <property type="entry name" value="PRK13013.1"/>
    <property type="match status" value="1"/>
</dbReference>
<dbReference type="Proteomes" id="UP000238007">
    <property type="component" value="Unassembled WGS sequence"/>
</dbReference>
<evidence type="ECO:0000256" key="5">
    <source>
        <dbReference type="ARBA" id="ARBA00022801"/>
    </source>
</evidence>
<dbReference type="InterPro" id="IPR050072">
    <property type="entry name" value="Peptidase_M20A"/>
</dbReference>
<evidence type="ECO:0000256" key="2">
    <source>
        <dbReference type="ARBA" id="ARBA00001947"/>
    </source>
</evidence>
<dbReference type="EMBL" id="PVTP01000005">
    <property type="protein sequence ID" value="PRY77649.1"/>
    <property type="molecule type" value="Genomic_DNA"/>
</dbReference>
<keyword evidence="7" id="KW-0170">Cobalt</keyword>
<organism evidence="9 10">
    <name type="scientific">Yoonia maritima</name>
    <dbReference type="NCBI Taxonomy" id="1435347"/>
    <lineage>
        <taxon>Bacteria</taxon>
        <taxon>Pseudomonadati</taxon>
        <taxon>Pseudomonadota</taxon>
        <taxon>Alphaproteobacteria</taxon>
        <taxon>Rhodobacterales</taxon>
        <taxon>Paracoccaceae</taxon>
        <taxon>Yoonia</taxon>
    </lineage>
</organism>
<dbReference type="GO" id="GO:0046872">
    <property type="term" value="F:metal ion binding"/>
    <property type="evidence" value="ECO:0007669"/>
    <property type="project" value="UniProtKB-KW"/>
</dbReference>
<dbReference type="SUPFAM" id="SSF55031">
    <property type="entry name" value="Bacterial exopeptidase dimerisation domain"/>
    <property type="match status" value="1"/>
</dbReference>
<dbReference type="SUPFAM" id="SSF53187">
    <property type="entry name" value="Zn-dependent exopeptidases"/>
    <property type="match status" value="1"/>
</dbReference>
<dbReference type="Pfam" id="PF07687">
    <property type="entry name" value="M20_dimer"/>
    <property type="match status" value="1"/>
</dbReference>
<sequence>MLIDLTACIRNGDATGGIAASVVFANSWGMSDTHTLTHAIENRRDDLIALTQDLIRIPTLNPPGENYREICEYLNRRLLNSGFETKLVRAHGTPGDSEKYPRWNIVARREGAHAGDCIHFNSHTDVVEVGNGWTVDPFGSDLIDGKIYGRGACDMKGGLAASIIAAEAFLEVHPDFSGAIEISGTADEESGGYGGVAYLAEHGFFKNVQHVIIPEPLNKDRVCLGHRGGWWAEIETFGEIAHGSMPFLGDCAVRHMGAVLGEFEDKLFPAMAARRTDMPVVPEGARSSTMNINSIHGGQAEQSDDFTGLPAHCVPDSCRIVIDRRFLVEESLDQVRDEVTGLLEGLKSTRQKFDYSLTELNSVLPSMTDRDAPVVKTVAAQIEQVLGRPAEFVASPGTYDQKHIDRIGKLKNCIAYGPGILELAHKPDEYIGVDDMIDSAKVMAGALREILVG</sequence>
<keyword evidence="10" id="KW-1185">Reference proteome</keyword>
<keyword evidence="5" id="KW-0378">Hydrolase</keyword>
<reference evidence="9 10" key="1">
    <citation type="submission" date="2018-03" db="EMBL/GenBank/DDBJ databases">
        <title>Genomic Encyclopedia of Archaeal and Bacterial Type Strains, Phase II (KMG-II): from individual species to whole genera.</title>
        <authorList>
            <person name="Goeker M."/>
        </authorList>
    </citation>
    <scope>NUCLEOTIDE SEQUENCE [LARGE SCALE GENOMIC DNA]</scope>
    <source>
        <strain evidence="9 10">DSM 101533</strain>
    </source>
</reference>
<protein>
    <submittedName>
        <fullName evidence="9">Succinyl-diaminopimelate desuccinylase</fullName>
    </submittedName>
</protein>
<comment type="similarity">
    <text evidence="3">Belongs to the peptidase M20A family.</text>
</comment>
<comment type="cofactor">
    <cofactor evidence="2">
        <name>Zn(2+)</name>
        <dbReference type="ChEBI" id="CHEBI:29105"/>
    </cofactor>
</comment>
<dbReference type="NCBIfam" id="TIGR01910">
    <property type="entry name" value="DapE-ArgE"/>
    <property type="match status" value="1"/>
</dbReference>
<proteinExistence type="inferred from homology"/>
<gene>
    <name evidence="9" type="ORF">CLV80_105132</name>
</gene>
<evidence type="ECO:0000256" key="4">
    <source>
        <dbReference type="ARBA" id="ARBA00022723"/>
    </source>
</evidence>
<evidence type="ECO:0000256" key="7">
    <source>
        <dbReference type="ARBA" id="ARBA00023285"/>
    </source>
</evidence>
<accession>A0A2T0VZB9</accession>
<keyword evidence="4" id="KW-0479">Metal-binding</keyword>
<evidence type="ECO:0000256" key="1">
    <source>
        <dbReference type="ARBA" id="ARBA00001941"/>
    </source>
</evidence>
<dbReference type="PANTHER" id="PTHR43808">
    <property type="entry name" value="ACETYLORNITHINE DEACETYLASE"/>
    <property type="match status" value="1"/>
</dbReference>
<dbReference type="PANTHER" id="PTHR43808:SF32">
    <property type="entry name" value="ARGE_DAPE-RELATED DEACYLASE"/>
    <property type="match status" value="1"/>
</dbReference>
<evidence type="ECO:0000256" key="6">
    <source>
        <dbReference type="ARBA" id="ARBA00022833"/>
    </source>
</evidence>
<dbReference type="Pfam" id="PF01546">
    <property type="entry name" value="Peptidase_M20"/>
    <property type="match status" value="1"/>
</dbReference>